<name>A0A6V8PNI7_9ACTN</name>
<gene>
    <name evidence="1" type="ORF">HKBW3S42_02156</name>
</gene>
<comment type="caution">
    <text evidence="1">The sequence shown here is derived from an EMBL/GenBank/DDBJ whole genome shotgun (WGS) entry which is preliminary data.</text>
</comment>
<dbReference type="EMBL" id="BLSA01000741">
    <property type="protein sequence ID" value="GFP33817.1"/>
    <property type="molecule type" value="Genomic_DNA"/>
</dbReference>
<dbReference type="Proteomes" id="UP000568877">
    <property type="component" value="Unassembled WGS sequence"/>
</dbReference>
<proteinExistence type="predicted"/>
<organism evidence="1 2">
    <name type="scientific">Candidatus Hakubella thermalkaliphila</name>
    <dbReference type="NCBI Taxonomy" id="2754717"/>
    <lineage>
        <taxon>Bacteria</taxon>
        <taxon>Bacillati</taxon>
        <taxon>Actinomycetota</taxon>
        <taxon>Actinomycetota incertae sedis</taxon>
        <taxon>Candidatus Hakubellales</taxon>
        <taxon>Candidatus Hakubellaceae</taxon>
        <taxon>Candidatus Hakubella</taxon>
    </lineage>
</organism>
<dbReference type="AlphaFoldDB" id="A0A6V8PNI7"/>
<evidence type="ECO:0000313" key="2">
    <source>
        <dbReference type="Proteomes" id="UP000568877"/>
    </source>
</evidence>
<accession>A0A6V8PNI7</accession>
<reference evidence="1 2" key="1">
    <citation type="journal article" date="2020" name="Front. Microbiol.">
        <title>Single-cell genomics of novel Actinobacteria with the Wood-Ljungdahl pathway discovered in a serpentinizing system.</title>
        <authorList>
            <person name="Merino N."/>
            <person name="Kawai M."/>
            <person name="Boyd E.S."/>
            <person name="Colman D.R."/>
            <person name="McGlynn S.E."/>
            <person name="Nealson K.H."/>
            <person name="Kurokawa K."/>
            <person name="Hongoh Y."/>
        </authorList>
    </citation>
    <scope>NUCLEOTIDE SEQUENCE [LARGE SCALE GENOMIC DNA]</scope>
    <source>
        <strain evidence="1 2">S42</strain>
    </source>
</reference>
<protein>
    <submittedName>
        <fullName evidence="1">Uncharacterized protein</fullName>
    </submittedName>
</protein>
<sequence>MDSGRKEYLKDIYEKPHRGLTQKDMAQDSQGYLEIVSGKPLDTCQKDSALINTLTLMVILISLLQKGRSFLSEKLTLMVKLRLMALHTLSGENLRGNMLLLLFLLIERDWLLNKKIGSLNLSLFQLRVKLLNLWLHIKRENLN</sequence>
<evidence type="ECO:0000313" key="1">
    <source>
        <dbReference type="EMBL" id="GFP33817.1"/>
    </source>
</evidence>
<feature type="non-terminal residue" evidence="1">
    <location>
        <position position="1"/>
    </location>
</feature>